<comment type="caution">
    <text evidence="1">The sequence shown here is derived from an EMBL/GenBank/DDBJ whole genome shotgun (WGS) entry which is preliminary data.</text>
</comment>
<sequence>MKKIFKIMITLVLTASLFGCQKKEKNVYTETYTLQYFYLEGCPNCENFTKNGLPLIKEEFGDHMKIIEYDMDDTETLTEVKAAYDEVINSIIDFNQDDYGFGPFLVLEGYYAQLGVSDVDDYLENLIAAIKGEELNEPGEIDTYYYLRDGKVKEE</sequence>
<evidence type="ECO:0008006" key="3">
    <source>
        <dbReference type="Google" id="ProtNLM"/>
    </source>
</evidence>
<proteinExistence type="predicted"/>
<dbReference type="PROSITE" id="PS51257">
    <property type="entry name" value="PROKAR_LIPOPROTEIN"/>
    <property type="match status" value="1"/>
</dbReference>
<dbReference type="EMBL" id="QUSL01000038">
    <property type="protein sequence ID" value="RGD79152.1"/>
    <property type="molecule type" value="Genomic_DNA"/>
</dbReference>
<reference evidence="1 2" key="1">
    <citation type="submission" date="2018-08" db="EMBL/GenBank/DDBJ databases">
        <title>A genome reference for cultivated species of the human gut microbiota.</title>
        <authorList>
            <person name="Zou Y."/>
            <person name="Xue W."/>
            <person name="Luo G."/>
        </authorList>
    </citation>
    <scope>NUCLEOTIDE SEQUENCE [LARGE SCALE GENOMIC DNA]</scope>
    <source>
        <strain evidence="1 2">OM06-4</strain>
    </source>
</reference>
<protein>
    <recommendedName>
        <fullName evidence="3">Glutaredoxin</fullName>
    </recommendedName>
</protein>
<dbReference type="AlphaFoldDB" id="A0A3E3EAI2"/>
<name>A0A3E3EAI2_9FIRM</name>
<accession>A0A3E3EAI2</accession>
<dbReference type="RefSeq" id="WP_117582478.1">
    <property type="nucleotide sequence ID" value="NZ_QUSL01000038.1"/>
</dbReference>
<gene>
    <name evidence="1" type="ORF">DXB93_16355</name>
</gene>
<dbReference type="Proteomes" id="UP000261032">
    <property type="component" value="Unassembled WGS sequence"/>
</dbReference>
<evidence type="ECO:0000313" key="2">
    <source>
        <dbReference type="Proteomes" id="UP000261032"/>
    </source>
</evidence>
<organism evidence="1 2">
    <name type="scientific">Thomasclavelia ramosa</name>
    <dbReference type="NCBI Taxonomy" id="1547"/>
    <lineage>
        <taxon>Bacteria</taxon>
        <taxon>Bacillati</taxon>
        <taxon>Bacillota</taxon>
        <taxon>Erysipelotrichia</taxon>
        <taxon>Erysipelotrichales</taxon>
        <taxon>Coprobacillaceae</taxon>
        <taxon>Thomasclavelia</taxon>
    </lineage>
</organism>
<evidence type="ECO:0000313" key="1">
    <source>
        <dbReference type="EMBL" id="RGD79152.1"/>
    </source>
</evidence>